<comment type="miscellaneous">
    <text evidence="7">In eukaryotes there are cytoplasmic, mitochondrial and chloroplastic isozymes.</text>
</comment>
<dbReference type="Gene3D" id="3.40.640.10">
    <property type="entry name" value="Type I PLP-dependent aspartate aminotransferase-like (Major domain)"/>
    <property type="match status" value="1"/>
</dbReference>
<protein>
    <recommendedName>
        <fullName evidence="7">Aspartate aminotransferase</fullName>
        <ecNumber evidence="7">2.6.1.1</ecNumber>
    </recommendedName>
</protein>
<evidence type="ECO:0000313" key="9">
    <source>
        <dbReference type="EMBL" id="KAJ5444216.1"/>
    </source>
</evidence>
<sequence>MFTTKARCLVPKLHRQFVLSRKIQSRNYYHLAPAEKSHLILPNTNMTKQYLDLPVAPADLAFGLMAEFDADPHPSKVSLIAGAYRDENGLPWILPSVNEAKACLEKNSNHEYLGIAGSPEFIKLAQSLIFGETSETIKEHIASIQTVSGTGANHMAALFLAKHLRPQRVFIPSPTWVNHQSIWTMAGVPHEEYPYYSSETRTVKLEGMLAALEQKAQPNDVVILQACAHNPTGVDLFKSQWAEVARVIKRKNLFVVFDSAYQGFATGDVDGDAWAVRYFVEQLILTAESDSTHPGLCIAQSFSKNFGLYGERVGALHLVVPRHLSPQGAQSELMSIARSEYSNPPRFGASIVQTVLGSPRLRDQWQADLNTMSARIMVMRRALRQRLEELGAPGNWSHIESQIGMFSYTGLTREHVQRLRNEFHIYLLLSGRVSICGLNEGNVDYVARAIREVVRTTM</sequence>
<dbReference type="CDD" id="cd00609">
    <property type="entry name" value="AAT_like"/>
    <property type="match status" value="1"/>
</dbReference>
<dbReference type="Gene3D" id="3.90.1150.10">
    <property type="entry name" value="Aspartate Aminotransferase, domain 1"/>
    <property type="match status" value="1"/>
</dbReference>
<dbReference type="InterPro" id="IPR004838">
    <property type="entry name" value="NHTrfase_class1_PyrdxlP-BS"/>
</dbReference>
<comment type="catalytic activity">
    <reaction evidence="7">
        <text>L-aspartate + 2-oxoglutarate = oxaloacetate + L-glutamate</text>
        <dbReference type="Rhea" id="RHEA:21824"/>
        <dbReference type="ChEBI" id="CHEBI:16452"/>
        <dbReference type="ChEBI" id="CHEBI:16810"/>
        <dbReference type="ChEBI" id="CHEBI:29985"/>
        <dbReference type="ChEBI" id="CHEBI:29991"/>
        <dbReference type="EC" id="2.6.1.1"/>
    </reaction>
</comment>
<comment type="subunit">
    <text evidence="3 7">Homodimer.</text>
</comment>
<dbReference type="InterPro" id="IPR015424">
    <property type="entry name" value="PyrdxlP-dep_Trfase"/>
</dbReference>
<dbReference type="SUPFAM" id="SSF53383">
    <property type="entry name" value="PLP-dependent transferases"/>
    <property type="match status" value="1"/>
</dbReference>
<dbReference type="AlphaFoldDB" id="A0AAD6C3M7"/>
<evidence type="ECO:0000259" key="8">
    <source>
        <dbReference type="Pfam" id="PF00155"/>
    </source>
</evidence>
<reference evidence="9" key="2">
    <citation type="journal article" date="2023" name="IMA Fungus">
        <title>Comparative genomic study of the Penicillium genus elucidates a diverse pangenome and 15 lateral gene transfer events.</title>
        <authorList>
            <person name="Petersen C."/>
            <person name="Sorensen T."/>
            <person name="Nielsen M.R."/>
            <person name="Sondergaard T.E."/>
            <person name="Sorensen J.L."/>
            <person name="Fitzpatrick D.A."/>
            <person name="Frisvad J.C."/>
            <person name="Nielsen K.L."/>
        </authorList>
    </citation>
    <scope>NUCLEOTIDE SEQUENCE</scope>
    <source>
        <strain evidence="9">IBT 16125</strain>
    </source>
</reference>
<dbReference type="GeneID" id="81601713"/>
<dbReference type="GO" id="GO:0005829">
    <property type="term" value="C:cytosol"/>
    <property type="evidence" value="ECO:0007669"/>
    <property type="project" value="TreeGrafter"/>
</dbReference>
<dbReference type="InterPro" id="IPR004839">
    <property type="entry name" value="Aminotransferase_I/II_large"/>
</dbReference>
<keyword evidence="4 7" id="KW-0032">Aminotransferase</keyword>
<comment type="caution">
    <text evidence="9">The sequence shown here is derived from an EMBL/GenBank/DDBJ whole genome shotgun (WGS) entry which is preliminary data.</text>
</comment>
<comment type="cofactor">
    <cofactor evidence="1">
        <name>pyridoxal 5'-phosphate</name>
        <dbReference type="ChEBI" id="CHEBI:597326"/>
    </cofactor>
</comment>
<dbReference type="Proteomes" id="UP001213681">
    <property type="component" value="Unassembled WGS sequence"/>
</dbReference>
<evidence type="ECO:0000256" key="1">
    <source>
        <dbReference type="ARBA" id="ARBA00001933"/>
    </source>
</evidence>
<name>A0AAD6C3M7_9EURO</name>
<keyword evidence="10" id="KW-1185">Reference proteome</keyword>
<dbReference type="PANTHER" id="PTHR11879:SF20">
    <property type="entry name" value="ASPARTATE AMINOTRANSFERASE"/>
    <property type="match status" value="1"/>
</dbReference>
<dbReference type="GO" id="GO:0030170">
    <property type="term" value="F:pyridoxal phosphate binding"/>
    <property type="evidence" value="ECO:0007669"/>
    <property type="project" value="InterPro"/>
</dbReference>
<evidence type="ECO:0000256" key="7">
    <source>
        <dbReference type="RuleBase" id="RU000480"/>
    </source>
</evidence>
<evidence type="ECO:0000256" key="2">
    <source>
        <dbReference type="ARBA" id="ARBA00007441"/>
    </source>
</evidence>
<reference evidence="9" key="1">
    <citation type="submission" date="2022-12" db="EMBL/GenBank/DDBJ databases">
        <authorList>
            <person name="Petersen C."/>
        </authorList>
    </citation>
    <scope>NUCLEOTIDE SEQUENCE</scope>
    <source>
        <strain evidence="9">IBT 16125</strain>
    </source>
</reference>
<keyword evidence="5 7" id="KW-0808">Transferase</keyword>
<dbReference type="EMBL" id="JAPVEA010000007">
    <property type="protein sequence ID" value="KAJ5444216.1"/>
    <property type="molecule type" value="Genomic_DNA"/>
</dbReference>
<gene>
    <name evidence="9" type="ORF">N7458_008088</name>
</gene>
<keyword evidence="6" id="KW-0663">Pyridoxal phosphate</keyword>
<dbReference type="PANTHER" id="PTHR11879">
    <property type="entry name" value="ASPARTATE AMINOTRANSFERASE"/>
    <property type="match status" value="1"/>
</dbReference>
<evidence type="ECO:0000256" key="6">
    <source>
        <dbReference type="ARBA" id="ARBA00022898"/>
    </source>
</evidence>
<dbReference type="Pfam" id="PF00155">
    <property type="entry name" value="Aminotran_1_2"/>
    <property type="match status" value="1"/>
</dbReference>
<dbReference type="InterPro" id="IPR000796">
    <property type="entry name" value="Asp_trans"/>
</dbReference>
<comment type="similarity">
    <text evidence="2">Belongs to the class-I pyridoxal-phosphate-dependent aminotransferase family.</text>
</comment>
<dbReference type="FunFam" id="3.40.640.10:FF:000066">
    <property type="entry name" value="Aspartate aminotransferase"/>
    <property type="match status" value="1"/>
</dbReference>
<dbReference type="InterPro" id="IPR015422">
    <property type="entry name" value="PyrdxlP-dep_Trfase_small"/>
</dbReference>
<dbReference type="PRINTS" id="PR00799">
    <property type="entry name" value="TRANSAMINASE"/>
</dbReference>
<dbReference type="InterPro" id="IPR015421">
    <property type="entry name" value="PyrdxlP-dep_Trfase_major"/>
</dbReference>
<dbReference type="EC" id="2.6.1.1" evidence="7"/>
<dbReference type="PROSITE" id="PS00105">
    <property type="entry name" value="AA_TRANSFER_CLASS_1"/>
    <property type="match status" value="1"/>
</dbReference>
<accession>A0AAD6C3M7</accession>
<dbReference type="FunFam" id="3.90.1150.10:FF:000001">
    <property type="entry name" value="Aspartate aminotransferase"/>
    <property type="match status" value="1"/>
</dbReference>
<dbReference type="GO" id="GO:0004069">
    <property type="term" value="F:L-aspartate:2-oxoglutarate aminotransferase activity"/>
    <property type="evidence" value="ECO:0007669"/>
    <property type="project" value="UniProtKB-EC"/>
</dbReference>
<feature type="domain" description="Aminotransferase class I/classII large" evidence="8">
    <location>
        <begin position="76"/>
        <end position="450"/>
    </location>
</feature>
<organism evidence="9 10">
    <name type="scientific">Penicillium daleae</name>
    <dbReference type="NCBI Taxonomy" id="63821"/>
    <lineage>
        <taxon>Eukaryota</taxon>
        <taxon>Fungi</taxon>
        <taxon>Dikarya</taxon>
        <taxon>Ascomycota</taxon>
        <taxon>Pezizomycotina</taxon>
        <taxon>Eurotiomycetes</taxon>
        <taxon>Eurotiomycetidae</taxon>
        <taxon>Eurotiales</taxon>
        <taxon>Aspergillaceae</taxon>
        <taxon>Penicillium</taxon>
    </lineage>
</organism>
<dbReference type="RefSeq" id="XP_056764296.1">
    <property type="nucleotide sequence ID" value="XM_056911470.1"/>
</dbReference>
<dbReference type="NCBIfam" id="NF006719">
    <property type="entry name" value="PRK09257.1"/>
    <property type="match status" value="1"/>
</dbReference>
<evidence type="ECO:0000256" key="3">
    <source>
        <dbReference type="ARBA" id="ARBA00011738"/>
    </source>
</evidence>
<evidence type="ECO:0000313" key="10">
    <source>
        <dbReference type="Proteomes" id="UP001213681"/>
    </source>
</evidence>
<dbReference type="GO" id="GO:0006532">
    <property type="term" value="P:aspartate biosynthetic process"/>
    <property type="evidence" value="ECO:0007669"/>
    <property type="project" value="TreeGrafter"/>
</dbReference>
<evidence type="ECO:0000256" key="5">
    <source>
        <dbReference type="ARBA" id="ARBA00022679"/>
    </source>
</evidence>
<proteinExistence type="inferred from homology"/>
<evidence type="ECO:0000256" key="4">
    <source>
        <dbReference type="ARBA" id="ARBA00022576"/>
    </source>
</evidence>